<dbReference type="PANTHER" id="PTHR19944">
    <property type="entry name" value="MHC CLASS II-RELATED"/>
    <property type="match status" value="1"/>
</dbReference>
<evidence type="ECO:0000259" key="5">
    <source>
        <dbReference type="PROSITE" id="PS50835"/>
    </source>
</evidence>
<accession>A0A3Q3IHS5</accession>
<dbReference type="Ensembl" id="ENSMALT00000002942.1">
    <property type="protein sequence ID" value="ENSMALP00000002864.1"/>
    <property type="gene ID" value="ENSMALG00000002140.1"/>
</dbReference>
<evidence type="ECO:0000256" key="4">
    <source>
        <dbReference type="SAM" id="SignalP"/>
    </source>
</evidence>
<evidence type="ECO:0000313" key="6">
    <source>
        <dbReference type="Ensembl" id="ENSMALP00000002864.1"/>
    </source>
</evidence>
<dbReference type="InterPro" id="IPR011162">
    <property type="entry name" value="MHC_I/II-like_Ag-recog"/>
</dbReference>
<evidence type="ECO:0000256" key="1">
    <source>
        <dbReference type="ARBA" id="ARBA00023180"/>
    </source>
</evidence>
<keyword evidence="2" id="KW-0393">Immunoglobulin domain</keyword>
<dbReference type="OrthoDB" id="8935021at2759"/>
<dbReference type="Pfam" id="PF07654">
    <property type="entry name" value="C1-set"/>
    <property type="match status" value="1"/>
</dbReference>
<dbReference type="PROSITE" id="PS50835">
    <property type="entry name" value="IG_LIKE"/>
    <property type="match status" value="1"/>
</dbReference>
<keyword evidence="3" id="KW-0812">Transmembrane</keyword>
<dbReference type="Gene3D" id="2.60.40.10">
    <property type="entry name" value="Immunoglobulins"/>
    <property type="match status" value="1"/>
</dbReference>
<dbReference type="InterPro" id="IPR003597">
    <property type="entry name" value="Ig_C1-set"/>
</dbReference>
<feature type="domain" description="Ig-like" evidence="5">
    <location>
        <begin position="111"/>
        <end position="199"/>
    </location>
</feature>
<dbReference type="InterPro" id="IPR050160">
    <property type="entry name" value="MHC/Immunoglobulin"/>
</dbReference>
<dbReference type="InterPro" id="IPR036179">
    <property type="entry name" value="Ig-like_dom_sf"/>
</dbReference>
<dbReference type="InterPro" id="IPR003006">
    <property type="entry name" value="Ig/MHC_CS"/>
</dbReference>
<keyword evidence="7" id="KW-1185">Reference proteome</keyword>
<dbReference type="SMART" id="SM00407">
    <property type="entry name" value="IGc1"/>
    <property type="match status" value="1"/>
</dbReference>
<keyword evidence="3" id="KW-0472">Membrane</keyword>
<protein>
    <recommendedName>
        <fullName evidence="5">Ig-like domain-containing protein</fullName>
    </recommendedName>
</protein>
<proteinExistence type="predicted"/>
<evidence type="ECO:0000313" key="7">
    <source>
        <dbReference type="Proteomes" id="UP000261600"/>
    </source>
</evidence>
<dbReference type="KEGG" id="malb:109964105"/>
<dbReference type="AlphaFoldDB" id="A0A3Q3IHS5"/>
<feature type="signal peptide" evidence="4">
    <location>
        <begin position="1"/>
        <end position="19"/>
    </location>
</feature>
<keyword evidence="4" id="KW-0732">Signal</keyword>
<dbReference type="InterPro" id="IPR013783">
    <property type="entry name" value="Ig-like_fold"/>
</dbReference>
<feature type="transmembrane region" description="Helical" evidence="3">
    <location>
        <begin position="218"/>
        <end position="236"/>
    </location>
</feature>
<reference evidence="6" key="2">
    <citation type="submission" date="2025-09" db="UniProtKB">
        <authorList>
            <consortium name="Ensembl"/>
        </authorList>
    </citation>
    <scope>IDENTIFICATION</scope>
</reference>
<evidence type="ECO:0000256" key="2">
    <source>
        <dbReference type="ARBA" id="ARBA00023319"/>
    </source>
</evidence>
<dbReference type="GeneID" id="109964105"/>
<organism evidence="6 7">
    <name type="scientific">Monopterus albus</name>
    <name type="common">Swamp eel</name>
    <dbReference type="NCBI Taxonomy" id="43700"/>
    <lineage>
        <taxon>Eukaryota</taxon>
        <taxon>Metazoa</taxon>
        <taxon>Chordata</taxon>
        <taxon>Craniata</taxon>
        <taxon>Vertebrata</taxon>
        <taxon>Euteleostomi</taxon>
        <taxon>Actinopterygii</taxon>
        <taxon>Neopterygii</taxon>
        <taxon>Teleostei</taxon>
        <taxon>Neoteleostei</taxon>
        <taxon>Acanthomorphata</taxon>
        <taxon>Anabantaria</taxon>
        <taxon>Synbranchiformes</taxon>
        <taxon>Synbranchidae</taxon>
        <taxon>Monopterus</taxon>
    </lineage>
</organism>
<dbReference type="InterPro" id="IPR007110">
    <property type="entry name" value="Ig-like_dom"/>
</dbReference>
<dbReference type="Proteomes" id="UP000261600">
    <property type="component" value="Unplaced"/>
</dbReference>
<dbReference type="PROSITE" id="PS00290">
    <property type="entry name" value="IG_MHC"/>
    <property type="match status" value="1"/>
</dbReference>
<keyword evidence="1" id="KW-0325">Glycoprotein</keyword>
<dbReference type="RefSeq" id="XP_020462828.1">
    <property type="nucleotide sequence ID" value="XM_020607172.1"/>
</dbReference>
<sequence length="242" mass="27143">MKCSAVILILILNTVYTFSQIAHEILTIVSCFDNGTTEMQVEVDSNELGYVDFERQDIVFTVPRFLVPDPRQTFAFIGEYKDIIRGKTTCLTVLGYCAVEEQTLPENWDPPDSVIYPAEEVQLKVENSLICFVNHFYPPSIRVSWTKNGLPVSEKASLSRYYPDKDHTFYQFSTLTFTPSEGDIYSCTVEHPALESPVTRIWEPDINHPSLGPDIFCGVGLALGVLGIAVGTFLIVKGHHVN</sequence>
<reference evidence="6" key="1">
    <citation type="submission" date="2025-08" db="UniProtKB">
        <authorList>
            <consortium name="Ensembl"/>
        </authorList>
    </citation>
    <scope>IDENTIFICATION</scope>
</reference>
<name>A0A3Q3IHS5_MONAL</name>
<evidence type="ECO:0000256" key="3">
    <source>
        <dbReference type="SAM" id="Phobius"/>
    </source>
</evidence>
<keyword evidence="3" id="KW-1133">Transmembrane helix</keyword>
<dbReference type="PANTHER" id="PTHR19944:SF105">
    <property type="entry name" value="RLA CLASS II HISTOCOMPATIBILITY ANTIGEN, DP ALPHA-1 CHAIN"/>
    <property type="match status" value="1"/>
</dbReference>
<dbReference type="STRING" id="43700.ENSMALP00000002864"/>
<dbReference type="SUPFAM" id="SSF48726">
    <property type="entry name" value="Immunoglobulin"/>
    <property type="match status" value="1"/>
</dbReference>
<feature type="chain" id="PRO_5018775911" description="Ig-like domain-containing protein" evidence="4">
    <location>
        <begin position="20"/>
        <end position="242"/>
    </location>
</feature>
<dbReference type="CDD" id="cd05767">
    <property type="entry name" value="IgC1_MHC_II_alpha"/>
    <property type="match status" value="1"/>
</dbReference>
<dbReference type="SUPFAM" id="SSF54452">
    <property type="entry name" value="MHC antigen-recognition domain"/>
    <property type="match status" value="1"/>
</dbReference>